<dbReference type="SUPFAM" id="SSF109604">
    <property type="entry name" value="HD-domain/PDEase-like"/>
    <property type="match status" value="1"/>
</dbReference>
<evidence type="ECO:0000259" key="1">
    <source>
        <dbReference type="PROSITE" id="PS51833"/>
    </source>
</evidence>
<dbReference type="PANTHER" id="PTHR33525">
    <property type="match status" value="1"/>
</dbReference>
<comment type="caution">
    <text evidence="2">The sequence shown here is derived from an EMBL/GenBank/DDBJ whole genome shotgun (WGS) entry which is preliminary data.</text>
</comment>
<dbReference type="Pfam" id="PF08668">
    <property type="entry name" value="HDOD"/>
    <property type="match status" value="1"/>
</dbReference>
<proteinExistence type="predicted"/>
<dbReference type="PANTHER" id="PTHR33525:SF6">
    <property type="entry name" value="HDOD DOMAIN-CONTAINING PROTEIN"/>
    <property type="match status" value="1"/>
</dbReference>
<dbReference type="InterPro" id="IPR052340">
    <property type="entry name" value="RNase_Y/CdgJ"/>
</dbReference>
<name>A0A7X0JSP9_9GAMM</name>
<keyword evidence="3" id="KW-1185">Reference proteome</keyword>
<dbReference type="InterPro" id="IPR013976">
    <property type="entry name" value="HDOD"/>
</dbReference>
<gene>
    <name evidence="2" type="ORF">HNR48_001715</name>
</gene>
<dbReference type="InParanoid" id="A0A7X0JSP9"/>
<sequence length="360" mass="39820">MGLWAKLSTFFHEREEVTAVANLAMPKESESAQEKRLLLKCEQNGLPDFSHVEAEHLYLCAWLEIDSAKELQPSIPTPLKLKLLDEAYRQAAVPRLPAVLPKLMRALRDPEVTARDCIELIRQDAALLASVLQIANSSFYRPGGGEALDIEQAVVSLGIEGLRRVVCAALVKPIAKRADTHSEHKGGDIWQYSLRTALAAEALAHVHGVDSFVAYLLGLCQGLGYTTLYNEFLKHWRENNRVPDNRAIAEACLVFGNELSAEIVSDWPMPDELGKQLMAFAEFSKAVHEEKAAERSGTYAGTCASTYVGTYVTLLQQAVYISRLYSLEQQGLLPENLWEQLCEGGHLPLGLLGQLSESSF</sequence>
<dbReference type="Proteomes" id="UP000528457">
    <property type="component" value="Unassembled WGS sequence"/>
</dbReference>
<dbReference type="Gene3D" id="1.10.3210.10">
    <property type="entry name" value="Hypothetical protein af1432"/>
    <property type="match status" value="1"/>
</dbReference>
<dbReference type="EMBL" id="JACHHT010000001">
    <property type="protein sequence ID" value="MBB6521437.1"/>
    <property type="molecule type" value="Genomic_DNA"/>
</dbReference>
<organism evidence="2 3">
    <name type="scientific">Pseudoteredinibacter isoporae</name>
    <dbReference type="NCBI Taxonomy" id="570281"/>
    <lineage>
        <taxon>Bacteria</taxon>
        <taxon>Pseudomonadati</taxon>
        <taxon>Pseudomonadota</taxon>
        <taxon>Gammaproteobacteria</taxon>
        <taxon>Cellvibrionales</taxon>
        <taxon>Cellvibrionaceae</taxon>
        <taxon>Pseudoteredinibacter</taxon>
    </lineage>
</organism>
<feature type="domain" description="HDOD" evidence="1">
    <location>
        <begin position="93"/>
        <end position="283"/>
    </location>
</feature>
<dbReference type="AlphaFoldDB" id="A0A7X0JSP9"/>
<dbReference type="PROSITE" id="PS51833">
    <property type="entry name" value="HDOD"/>
    <property type="match status" value="1"/>
</dbReference>
<evidence type="ECO:0000313" key="3">
    <source>
        <dbReference type="Proteomes" id="UP000528457"/>
    </source>
</evidence>
<protein>
    <submittedName>
        <fullName evidence="2">HD-like signal output (HDOD) protein</fullName>
    </submittedName>
</protein>
<dbReference type="RefSeq" id="WP_166848487.1">
    <property type="nucleotide sequence ID" value="NZ_JAAONY010000001.1"/>
</dbReference>
<evidence type="ECO:0000313" key="2">
    <source>
        <dbReference type="EMBL" id="MBB6521437.1"/>
    </source>
</evidence>
<reference evidence="2 3" key="1">
    <citation type="submission" date="2020-08" db="EMBL/GenBank/DDBJ databases">
        <title>Genomic Encyclopedia of Type Strains, Phase IV (KMG-IV): sequencing the most valuable type-strain genomes for metagenomic binning, comparative biology and taxonomic classification.</title>
        <authorList>
            <person name="Goeker M."/>
        </authorList>
    </citation>
    <scope>NUCLEOTIDE SEQUENCE [LARGE SCALE GENOMIC DNA]</scope>
    <source>
        <strain evidence="2 3">DSM 22368</strain>
    </source>
</reference>
<accession>A0A7X0JSP9</accession>